<dbReference type="Proteomes" id="UP001596066">
    <property type="component" value="Unassembled WGS sequence"/>
</dbReference>
<dbReference type="EMBL" id="JBHSOC010000013">
    <property type="protein sequence ID" value="MFC5641623.1"/>
    <property type="molecule type" value="Genomic_DNA"/>
</dbReference>
<proteinExistence type="predicted"/>
<feature type="region of interest" description="Disordered" evidence="1">
    <location>
        <begin position="1"/>
        <end position="30"/>
    </location>
</feature>
<accession>A0ABW0V6Z7</accession>
<dbReference type="Gene3D" id="2.30.320.10">
    <property type="entry name" value="YwqG-like"/>
    <property type="match status" value="1"/>
</dbReference>
<keyword evidence="3" id="KW-1185">Reference proteome</keyword>
<sequence>MDGLDGNTADRHRAFGRPDTSYGSGVTRRNADGPAVRLLQPAGDAELGWRWGDAGSLSVTIPLGAYAAGDFGRATADLRCC</sequence>
<gene>
    <name evidence="2" type="ORF">ACFPZF_09690</name>
</gene>
<reference evidence="3" key="1">
    <citation type="journal article" date="2019" name="Int. J. Syst. Evol. Microbiol.">
        <title>The Global Catalogue of Microorganisms (GCM) 10K type strain sequencing project: providing services to taxonomists for standard genome sequencing and annotation.</title>
        <authorList>
            <consortium name="The Broad Institute Genomics Platform"/>
            <consortium name="The Broad Institute Genome Sequencing Center for Infectious Disease"/>
            <person name="Wu L."/>
            <person name="Ma J."/>
        </authorList>
    </citation>
    <scope>NUCLEOTIDE SEQUENCE [LARGE SCALE GENOMIC DNA]</scope>
    <source>
        <strain evidence="3">CGMCC 4.1622</strain>
    </source>
</reference>
<dbReference type="RefSeq" id="WP_346146313.1">
    <property type="nucleotide sequence ID" value="NZ_BAAAUA010000027.1"/>
</dbReference>
<organism evidence="2 3">
    <name type="scientific">Kitasatospora cinereorecta</name>
    <dbReference type="NCBI Taxonomy" id="285560"/>
    <lineage>
        <taxon>Bacteria</taxon>
        <taxon>Bacillati</taxon>
        <taxon>Actinomycetota</taxon>
        <taxon>Actinomycetes</taxon>
        <taxon>Kitasatosporales</taxon>
        <taxon>Streptomycetaceae</taxon>
        <taxon>Kitasatospora</taxon>
    </lineage>
</organism>
<name>A0ABW0V6Z7_9ACTN</name>
<evidence type="ECO:0000256" key="1">
    <source>
        <dbReference type="SAM" id="MobiDB-lite"/>
    </source>
</evidence>
<protein>
    <submittedName>
        <fullName evidence="2">Uncharacterized protein</fullName>
    </submittedName>
</protein>
<comment type="caution">
    <text evidence="2">The sequence shown here is derived from an EMBL/GenBank/DDBJ whole genome shotgun (WGS) entry which is preliminary data.</text>
</comment>
<evidence type="ECO:0000313" key="3">
    <source>
        <dbReference type="Proteomes" id="UP001596066"/>
    </source>
</evidence>
<evidence type="ECO:0000313" key="2">
    <source>
        <dbReference type="EMBL" id="MFC5641623.1"/>
    </source>
</evidence>